<comment type="caution">
    <text evidence="8">The sequence shown here is derived from an EMBL/GenBank/DDBJ whole genome shotgun (WGS) entry which is preliminary data.</text>
</comment>
<feature type="transmembrane region" description="Helical" evidence="5">
    <location>
        <begin position="185"/>
        <end position="204"/>
    </location>
</feature>
<dbReference type="Proteomes" id="UP000271974">
    <property type="component" value="Unassembled WGS sequence"/>
</dbReference>
<evidence type="ECO:0000259" key="7">
    <source>
        <dbReference type="Pfam" id="PF04230"/>
    </source>
</evidence>
<feature type="transmembrane region" description="Helical" evidence="5">
    <location>
        <begin position="70"/>
        <end position="95"/>
    </location>
</feature>
<feature type="transmembrane region" description="Helical" evidence="5">
    <location>
        <begin position="27"/>
        <end position="49"/>
    </location>
</feature>
<dbReference type="AlphaFoldDB" id="A0A3S0ZCG4"/>
<feature type="domain" description="Polysaccharide pyruvyl transferase" evidence="7">
    <location>
        <begin position="509"/>
        <end position="648"/>
    </location>
</feature>
<feature type="transmembrane region" description="Helical" evidence="5">
    <location>
        <begin position="348"/>
        <end position="374"/>
    </location>
</feature>
<dbReference type="Pfam" id="PF04230">
    <property type="entry name" value="PS_pyruv_trans"/>
    <property type="match status" value="2"/>
</dbReference>
<protein>
    <recommendedName>
        <fullName evidence="10">Polysaccharide pyruvyl transferase domain-containing protein</fullName>
    </recommendedName>
</protein>
<dbReference type="PANTHER" id="PTHR11132">
    <property type="entry name" value="SOLUTE CARRIER FAMILY 35"/>
    <property type="match status" value="1"/>
</dbReference>
<dbReference type="SUPFAM" id="SSF103481">
    <property type="entry name" value="Multidrug resistance efflux transporter EmrE"/>
    <property type="match status" value="1"/>
</dbReference>
<comment type="subcellular location">
    <subcellularLocation>
        <location evidence="1">Membrane</location>
        <topology evidence="1">Multi-pass membrane protein</topology>
    </subcellularLocation>
</comment>
<feature type="transmembrane region" description="Helical" evidence="5">
    <location>
        <begin position="115"/>
        <end position="136"/>
    </location>
</feature>
<evidence type="ECO:0000256" key="4">
    <source>
        <dbReference type="ARBA" id="ARBA00023136"/>
    </source>
</evidence>
<dbReference type="OrthoDB" id="6134158at2759"/>
<proteinExistence type="predicted"/>
<evidence type="ECO:0000256" key="3">
    <source>
        <dbReference type="ARBA" id="ARBA00022989"/>
    </source>
</evidence>
<dbReference type="InterPro" id="IPR050186">
    <property type="entry name" value="TPT_transporter"/>
</dbReference>
<dbReference type="InterPro" id="IPR007345">
    <property type="entry name" value="Polysacch_pyruvyl_Trfase"/>
</dbReference>
<dbReference type="GO" id="GO:0016020">
    <property type="term" value="C:membrane"/>
    <property type="evidence" value="ECO:0007669"/>
    <property type="project" value="UniProtKB-SubCell"/>
</dbReference>
<evidence type="ECO:0000256" key="5">
    <source>
        <dbReference type="SAM" id="Phobius"/>
    </source>
</evidence>
<gene>
    <name evidence="8" type="ORF">EGW08_020444</name>
</gene>
<dbReference type="InterPro" id="IPR037185">
    <property type="entry name" value="EmrE-like"/>
</dbReference>
<keyword evidence="4 5" id="KW-0472">Membrane</keyword>
<sequence length="813" mass="90843">MRVYLGDFDYYFWKPGNTSTQKGPGLLSLWSIGVFLTWTVTSFLCHFFAKNFLSSMRPGSSAGRPRNVSLEYLRSGAVDASLLTLFQVGVCYILIKVRSPGEQWRLVLATVAHVGATWFTNISMACMFASSTFAIKLMEPITSAVLQFVILGTPLSPLAILSLPIIVGGAIIFTGSPIAETNLSIGIAAAFASNIILGLRNVLLKMGSSKQGQTEISLKPLNREVLAFAVLSTGAGAVAWTQGYLQRRVVYLATTCTLSGIFHVLYSYVSTGVVLTHLSVVSHAVTNILKRVLVVLLLYVTGTRSASPVSFLGLAVCTLGLFTYAWSKRDTQNKVDDERKVKRDSTTTAWVATLAKLAAIIVVLLLLILGVGVLKNRPRSEEHKTTIKPPQSDTLAHHSFNPYQMDRTFSHEAHNLPAAEDLLPDMNGYLAPQADSIRQFLQEDLFREPNRSSFLSRQLLTPAEISNEAQRIHFDVMGKALGKFKYAMLLDIASFENKGDPCITVGEIYYLARTKLDIVYYCSSATSCSYPNMQKAAELAKTFSVEDLVILIHGGGNISGYAFSDIHRFFILKAFRNYKIFVFPQSIWVRYNNFEHPHFKRCIQHYCCNENVTFVMRDHLSYSIAQKYFQGDTKFILAPDMAFQIGPVRRFMSPVFDIMWIRRGDAETPGYSSIPAPPPGIRLHVSDWWKWRTPAALSSLERAHYICTNGFFYLQRGRVVITDRLHGHILATLSNIPHVLIDNKAHKLSAYHNSWTASLENTVITDDPSKAVDLAVELLHKYNSSLPPRVPFLHIDETLTKDQTFEQPELSYP</sequence>
<keyword evidence="3 5" id="KW-1133">Transmembrane helix</keyword>
<organism evidence="8 9">
    <name type="scientific">Elysia chlorotica</name>
    <name type="common">Eastern emerald elysia</name>
    <name type="synonym">Sea slug</name>
    <dbReference type="NCBI Taxonomy" id="188477"/>
    <lineage>
        <taxon>Eukaryota</taxon>
        <taxon>Metazoa</taxon>
        <taxon>Spiralia</taxon>
        <taxon>Lophotrochozoa</taxon>
        <taxon>Mollusca</taxon>
        <taxon>Gastropoda</taxon>
        <taxon>Heterobranchia</taxon>
        <taxon>Euthyneura</taxon>
        <taxon>Panpulmonata</taxon>
        <taxon>Sacoglossa</taxon>
        <taxon>Placobranchoidea</taxon>
        <taxon>Plakobranchidae</taxon>
        <taxon>Elysia</taxon>
    </lineage>
</organism>
<feature type="domain" description="Polysaccharide pyruvyl transferase" evidence="7">
    <location>
        <begin position="714"/>
        <end position="743"/>
    </location>
</feature>
<dbReference type="InterPro" id="IPR004853">
    <property type="entry name" value="Sugar_P_trans_dom"/>
</dbReference>
<evidence type="ECO:0000259" key="6">
    <source>
        <dbReference type="Pfam" id="PF03151"/>
    </source>
</evidence>
<feature type="domain" description="Sugar phosphate transporter" evidence="6">
    <location>
        <begin position="34"/>
        <end position="324"/>
    </location>
</feature>
<dbReference type="EMBL" id="RQTK01001158">
    <property type="protein sequence ID" value="RUS71791.1"/>
    <property type="molecule type" value="Genomic_DNA"/>
</dbReference>
<dbReference type="Pfam" id="PF03151">
    <property type="entry name" value="TPT"/>
    <property type="match status" value="1"/>
</dbReference>
<feature type="transmembrane region" description="Helical" evidence="5">
    <location>
        <begin position="280"/>
        <end position="300"/>
    </location>
</feature>
<feature type="transmembrane region" description="Helical" evidence="5">
    <location>
        <begin position="249"/>
        <end position="268"/>
    </location>
</feature>
<evidence type="ECO:0000256" key="1">
    <source>
        <dbReference type="ARBA" id="ARBA00004141"/>
    </source>
</evidence>
<accession>A0A3S0ZCG4</accession>
<name>A0A3S0ZCG4_ELYCH</name>
<evidence type="ECO:0008006" key="10">
    <source>
        <dbReference type="Google" id="ProtNLM"/>
    </source>
</evidence>
<evidence type="ECO:0000313" key="8">
    <source>
        <dbReference type="EMBL" id="RUS71791.1"/>
    </source>
</evidence>
<keyword evidence="9" id="KW-1185">Reference proteome</keyword>
<keyword evidence="2 5" id="KW-0812">Transmembrane</keyword>
<evidence type="ECO:0000256" key="2">
    <source>
        <dbReference type="ARBA" id="ARBA00022692"/>
    </source>
</evidence>
<feature type="transmembrane region" description="Helical" evidence="5">
    <location>
        <begin position="225"/>
        <end position="243"/>
    </location>
</feature>
<reference evidence="8 9" key="1">
    <citation type="submission" date="2019-01" db="EMBL/GenBank/DDBJ databases">
        <title>A draft genome assembly of the solar-powered sea slug Elysia chlorotica.</title>
        <authorList>
            <person name="Cai H."/>
            <person name="Li Q."/>
            <person name="Fang X."/>
            <person name="Li J."/>
            <person name="Curtis N.E."/>
            <person name="Altenburger A."/>
            <person name="Shibata T."/>
            <person name="Feng M."/>
            <person name="Maeda T."/>
            <person name="Schwartz J.A."/>
            <person name="Shigenobu S."/>
            <person name="Lundholm N."/>
            <person name="Nishiyama T."/>
            <person name="Yang H."/>
            <person name="Hasebe M."/>
            <person name="Li S."/>
            <person name="Pierce S.K."/>
            <person name="Wang J."/>
        </authorList>
    </citation>
    <scope>NUCLEOTIDE SEQUENCE [LARGE SCALE GENOMIC DNA]</scope>
    <source>
        <strain evidence="8">EC2010</strain>
        <tissue evidence="8">Whole organism of an adult</tissue>
    </source>
</reference>
<feature type="transmembrane region" description="Helical" evidence="5">
    <location>
        <begin position="306"/>
        <end position="327"/>
    </location>
</feature>
<evidence type="ECO:0000313" key="9">
    <source>
        <dbReference type="Proteomes" id="UP000271974"/>
    </source>
</evidence>
<feature type="transmembrane region" description="Helical" evidence="5">
    <location>
        <begin position="148"/>
        <end position="173"/>
    </location>
</feature>